<sequence>MPPASIYRQQIRRPCAMDKATFAHVPPHRTPRILKIRWPVRFSRALPACVRSLTGLPPRLPVLAHAALRSLHASRFLSACMLAFPCRACPSVCRASHRLAMASPTSLPCPPRPSHPTMLALPLAVSLFSQVIPSFLFVRHLTVPSPKVVIR</sequence>
<proteinExistence type="predicted"/>
<gene>
    <name evidence="1" type="ORF">HAX54_025046</name>
</gene>
<evidence type="ECO:0000313" key="2">
    <source>
        <dbReference type="Proteomes" id="UP000823775"/>
    </source>
</evidence>
<dbReference type="Proteomes" id="UP000823775">
    <property type="component" value="Unassembled WGS sequence"/>
</dbReference>
<keyword evidence="2" id="KW-1185">Reference proteome</keyword>
<reference evidence="1 2" key="1">
    <citation type="journal article" date="2021" name="BMC Genomics">
        <title>Datura genome reveals duplications of psychoactive alkaloid biosynthetic genes and high mutation rate following tissue culture.</title>
        <authorList>
            <person name="Rajewski A."/>
            <person name="Carter-House D."/>
            <person name="Stajich J."/>
            <person name="Litt A."/>
        </authorList>
    </citation>
    <scope>NUCLEOTIDE SEQUENCE [LARGE SCALE GENOMIC DNA]</scope>
    <source>
        <strain evidence="1">AR-01</strain>
    </source>
</reference>
<evidence type="ECO:0000313" key="1">
    <source>
        <dbReference type="EMBL" id="MCD9640033.1"/>
    </source>
</evidence>
<accession>A0ABS8UYV1</accession>
<dbReference type="EMBL" id="JACEIK010003036">
    <property type="protein sequence ID" value="MCD9640033.1"/>
    <property type="molecule type" value="Genomic_DNA"/>
</dbReference>
<protein>
    <submittedName>
        <fullName evidence="1">Uncharacterized protein</fullName>
    </submittedName>
</protein>
<comment type="caution">
    <text evidence="1">The sequence shown here is derived from an EMBL/GenBank/DDBJ whole genome shotgun (WGS) entry which is preliminary data.</text>
</comment>
<name>A0ABS8UYV1_DATST</name>
<organism evidence="1 2">
    <name type="scientific">Datura stramonium</name>
    <name type="common">Jimsonweed</name>
    <name type="synonym">Common thornapple</name>
    <dbReference type="NCBI Taxonomy" id="4076"/>
    <lineage>
        <taxon>Eukaryota</taxon>
        <taxon>Viridiplantae</taxon>
        <taxon>Streptophyta</taxon>
        <taxon>Embryophyta</taxon>
        <taxon>Tracheophyta</taxon>
        <taxon>Spermatophyta</taxon>
        <taxon>Magnoliopsida</taxon>
        <taxon>eudicotyledons</taxon>
        <taxon>Gunneridae</taxon>
        <taxon>Pentapetalae</taxon>
        <taxon>asterids</taxon>
        <taxon>lamiids</taxon>
        <taxon>Solanales</taxon>
        <taxon>Solanaceae</taxon>
        <taxon>Solanoideae</taxon>
        <taxon>Datureae</taxon>
        <taxon>Datura</taxon>
    </lineage>
</organism>